<protein>
    <recommendedName>
        <fullName evidence="2">protein-serine/threonine phosphatase</fullName>
        <ecNumber evidence="2">3.1.3.16</ecNumber>
    </recommendedName>
</protein>
<dbReference type="EC" id="3.1.3.16" evidence="2"/>
<evidence type="ECO:0000256" key="4">
    <source>
        <dbReference type="ARBA" id="ARBA00023242"/>
    </source>
</evidence>
<comment type="subcellular location">
    <subcellularLocation>
        <location evidence="1">Nucleus</location>
    </subcellularLocation>
</comment>
<dbReference type="InterPro" id="IPR036412">
    <property type="entry name" value="HAD-like_sf"/>
</dbReference>
<feature type="compositionally biased region" description="Polar residues" evidence="7">
    <location>
        <begin position="51"/>
        <end position="76"/>
    </location>
</feature>
<feature type="compositionally biased region" description="Gly residues" evidence="7">
    <location>
        <begin position="1"/>
        <end position="14"/>
    </location>
</feature>
<evidence type="ECO:0000256" key="7">
    <source>
        <dbReference type="SAM" id="MobiDB-lite"/>
    </source>
</evidence>
<comment type="catalytic activity">
    <reaction evidence="5">
        <text>O-phospho-L-seryl-[protein] + H2O = L-seryl-[protein] + phosphate</text>
        <dbReference type="Rhea" id="RHEA:20629"/>
        <dbReference type="Rhea" id="RHEA-COMP:9863"/>
        <dbReference type="Rhea" id="RHEA-COMP:11604"/>
        <dbReference type="ChEBI" id="CHEBI:15377"/>
        <dbReference type="ChEBI" id="CHEBI:29999"/>
        <dbReference type="ChEBI" id="CHEBI:43474"/>
        <dbReference type="ChEBI" id="CHEBI:83421"/>
        <dbReference type="EC" id="3.1.3.16"/>
    </reaction>
</comment>
<evidence type="ECO:0000313" key="9">
    <source>
        <dbReference type="EMBL" id="KAF4747648.1"/>
    </source>
</evidence>
<organism evidence="9 10">
    <name type="scientific">Perkinsus olseni</name>
    <name type="common">Perkinsus atlanticus</name>
    <dbReference type="NCBI Taxonomy" id="32597"/>
    <lineage>
        <taxon>Eukaryota</taxon>
        <taxon>Sar</taxon>
        <taxon>Alveolata</taxon>
        <taxon>Perkinsozoa</taxon>
        <taxon>Perkinsea</taxon>
        <taxon>Perkinsida</taxon>
        <taxon>Perkinsidae</taxon>
        <taxon>Perkinsus</taxon>
    </lineage>
</organism>
<proteinExistence type="predicted"/>
<evidence type="ECO:0000256" key="5">
    <source>
        <dbReference type="ARBA" id="ARBA00047761"/>
    </source>
</evidence>
<dbReference type="GO" id="GO:0008420">
    <property type="term" value="F:RNA polymerase II CTD heptapeptide repeat phosphatase activity"/>
    <property type="evidence" value="ECO:0007669"/>
    <property type="project" value="InterPro"/>
</dbReference>
<dbReference type="InterPro" id="IPR004274">
    <property type="entry name" value="FCP1_dom"/>
</dbReference>
<dbReference type="EMBL" id="JABANM010005417">
    <property type="protein sequence ID" value="KAF4747648.1"/>
    <property type="molecule type" value="Genomic_DNA"/>
</dbReference>
<keyword evidence="4" id="KW-0539">Nucleus</keyword>
<dbReference type="PROSITE" id="PS50969">
    <property type="entry name" value="FCP1"/>
    <property type="match status" value="1"/>
</dbReference>
<feature type="compositionally biased region" description="Low complexity" evidence="7">
    <location>
        <begin position="41"/>
        <end position="50"/>
    </location>
</feature>
<feature type="compositionally biased region" description="Basic and acidic residues" evidence="7">
    <location>
        <begin position="22"/>
        <end position="33"/>
    </location>
</feature>
<reference evidence="9 10" key="1">
    <citation type="submission" date="2020-04" db="EMBL/GenBank/DDBJ databases">
        <title>Perkinsus olseni comparative genomics.</title>
        <authorList>
            <person name="Bogema D.R."/>
        </authorList>
    </citation>
    <scope>NUCLEOTIDE SEQUENCE [LARGE SCALE GENOMIC DNA]</scope>
    <source>
        <strain evidence="9">ATCC PRA-205</strain>
    </source>
</reference>
<feature type="compositionally biased region" description="Polar residues" evidence="7">
    <location>
        <begin position="115"/>
        <end position="128"/>
    </location>
</feature>
<comment type="caution">
    <text evidence="9">The sequence shown here is derived from an EMBL/GenBank/DDBJ whole genome shotgun (WGS) entry which is preliminary data.</text>
</comment>
<evidence type="ECO:0000256" key="1">
    <source>
        <dbReference type="ARBA" id="ARBA00004123"/>
    </source>
</evidence>
<dbReference type="SUPFAM" id="SSF56784">
    <property type="entry name" value="HAD-like"/>
    <property type="match status" value="1"/>
</dbReference>
<gene>
    <name evidence="9" type="primary">FCP1</name>
    <name evidence="9" type="ORF">FOZ62_000328</name>
</gene>
<dbReference type="InterPro" id="IPR039189">
    <property type="entry name" value="Fcp1"/>
</dbReference>
<dbReference type="PANTHER" id="PTHR23081">
    <property type="entry name" value="RNA POLYMERASE II CTD PHOSPHATASE"/>
    <property type="match status" value="1"/>
</dbReference>
<dbReference type="Gene3D" id="3.40.50.1000">
    <property type="entry name" value="HAD superfamily/HAD-like"/>
    <property type="match status" value="1"/>
</dbReference>
<dbReference type="AlphaFoldDB" id="A0A7J6TQM4"/>
<evidence type="ECO:0000256" key="6">
    <source>
        <dbReference type="ARBA" id="ARBA00048336"/>
    </source>
</evidence>
<keyword evidence="3" id="KW-0378">Hydrolase</keyword>
<evidence type="ECO:0000256" key="3">
    <source>
        <dbReference type="ARBA" id="ARBA00022801"/>
    </source>
</evidence>
<dbReference type="Pfam" id="PF03031">
    <property type="entry name" value="NIF"/>
    <property type="match status" value="1"/>
</dbReference>
<dbReference type="PANTHER" id="PTHR23081:SF36">
    <property type="entry name" value="RNA POLYMERASE II SUBUNIT A C-TERMINAL DOMAIN PHOSPHATASE"/>
    <property type="match status" value="1"/>
</dbReference>
<comment type="catalytic activity">
    <reaction evidence="6">
        <text>O-phospho-L-threonyl-[protein] + H2O = L-threonyl-[protein] + phosphate</text>
        <dbReference type="Rhea" id="RHEA:47004"/>
        <dbReference type="Rhea" id="RHEA-COMP:11060"/>
        <dbReference type="Rhea" id="RHEA-COMP:11605"/>
        <dbReference type="ChEBI" id="CHEBI:15377"/>
        <dbReference type="ChEBI" id="CHEBI:30013"/>
        <dbReference type="ChEBI" id="CHEBI:43474"/>
        <dbReference type="ChEBI" id="CHEBI:61977"/>
        <dbReference type="EC" id="3.1.3.16"/>
    </reaction>
</comment>
<name>A0A7J6TQM4_PEROL</name>
<dbReference type="Proteomes" id="UP000574390">
    <property type="component" value="Unassembled WGS sequence"/>
</dbReference>
<feature type="region of interest" description="Disordered" evidence="7">
    <location>
        <begin position="109"/>
        <end position="129"/>
    </location>
</feature>
<feature type="domain" description="FCP1 homology" evidence="8">
    <location>
        <begin position="81"/>
        <end position="299"/>
    </location>
</feature>
<dbReference type="SMART" id="SM00577">
    <property type="entry name" value="CPDc"/>
    <property type="match status" value="1"/>
</dbReference>
<accession>A0A7J6TQM4</accession>
<evidence type="ECO:0000259" key="8">
    <source>
        <dbReference type="PROSITE" id="PS50969"/>
    </source>
</evidence>
<evidence type="ECO:0000313" key="10">
    <source>
        <dbReference type="Proteomes" id="UP000574390"/>
    </source>
</evidence>
<dbReference type="GO" id="GO:0005634">
    <property type="term" value="C:nucleus"/>
    <property type="evidence" value="ECO:0007669"/>
    <property type="project" value="UniProtKB-SubCell"/>
</dbReference>
<evidence type="ECO:0000256" key="2">
    <source>
        <dbReference type="ARBA" id="ARBA00013081"/>
    </source>
</evidence>
<sequence length="307" mass="33225">MLSRGGNGSGFGGRDGGDDEDDRRHDGEKRDGLLSKWLLPTTNNRRTSSSGSEQSQNDDVGSVGTNATSAGTNDFDSVTEARNRSALFVFDLDQTLVSSSRHGVVVAEESLRRGGQQSSLSRASSMPFSSVPPPLDPNVYVNSLTGEREVLLYRGEDSAWDLVYVKLRPGVRELLSQSREIADMAIFSAASSPDYVHFVARKLDPDGCLFDGRIYSSQELGIGTSKSAGVLPTGYEKVVIVDDSGCGIWTEVNTDVCCFPTVPPYTFMRDHIADILNGIYVPDEDHFLLDDLLPQLTAIVSNMNGAS</sequence>
<feature type="region of interest" description="Disordered" evidence="7">
    <location>
        <begin position="1"/>
        <end position="76"/>
    </location>
</feature>
<dbReference type="InterPro" id="IPR023214">
    <property type="entry name" value="HAD_sf"/>
</dbReference>